<proteinExistence type="predicted"/>
<protein>
    <submittedName>
        <fullName evidence="2">Uncharacterized protein</fullName>
    </submittedName>
</protein>
<feature type="compositionally biased region" description="Low complexity" evidence="1">
    <location>
        <begin position="100"/>
        <end position="116"/>
    </location>
</feature>
<keyword evidence="3" id="KW-1185">Reference proteome</keyword>
<reference evidence="3" key="1">
    <citation type="journal article" date="2019" name="Int. J. Syst. Evol. Microbiol.">
        <title>The Global Catalogue of Microorganisms (GCM) 10K type strain sequencing project: providing services to taxonomists for standard genome sequencing and annotation.</title>
        <authorList>
            <consortium name="The Broad Institute Genomics Platform"/>
            <consortium name="The Broad Institute Genome Sequencing Center for Infectious Disease"/>
            <person name="Wu L."/>
            <person name="Ma J."/>
        </authorList>
    </citation>
    <scope>NUCLEOTIDE SEQUENCE [LARGE SCALE GENOMIC DNA]</scope>
    <source>
        <strain evidence="3">CGMCC 4.7319</strain>
    </source>
</reference>
<evidence type="ECO:0000313" key="3">
    <source>
        <dbReference type="Proteomes" id="UP000597656"/>
    </source>
</evidence>
<dbReference type="Proteomes" id="UP000597656">
    <property type="component" value="Unassembled WGS sequence"/>
</dbReference>
<dbReference type="EMBL" id="BMNC01000030">
    <property type="protein sequence ID" value="GGN29345.1"/>
    <property type="molecule type" value="Genomic_DNA"/>
</dbReference>
<evidence type="ECO:0000256" key="1">
    <source>
        <dbReference type="SAM" id="MobiDB-lite"/>
    </source>
</evidence>
<feature type="region of interest" description="Disordered" evidence="1">
    <location>
        <begin position="100"/>
        <end position="128"/>
    </location>
</feature>
<sequence>MGTGLTSSVMSAAWWRSHRLAYPPPSSGLGTGCSDPSLRLWTVALKRRLAAELVPVLELALAGNSCKVKFRVVNTPYSQIYETVAQRALAKGTLIIAGRATRPPARPASPRLATRSGAPASSRWRRST</sequence>
<comment type="caution">
    <text evidence="2">The sequence shown here is derived from an EMBL/GenBank/DDBJ whole genome shotgun (WGS) entry which is preliminary data.</text>
</comment>
<accession>A0ABQ2IU70</accession>
<organism evidence="2 3">
    <name type="scientific">Lentzea pudingi</name>
    <dbReference type="NCBI Taxonomy" id="1789439"/>
    <lineage>
        <taxon>Bacteria</taxon>
        <taxon>Bacillati</taxon>
        <taxon>Actinomycetota</taxon>
        <taxon>Actinomycetes</taxon>
        <taxon>Pseudonocardiales</taxon>
        <taxon>Pseudonocardiaceae</taxon>
        <taxon>Lentzea</taxon>
    </lineage>
</organism>
<evidence type="ECO:0000313" key="2">
    <source>
        <dbReference type="EMBL" id="GGN29345.1"/>
    </source>
</evidence>
<gene>
    <name evidence="2" type="ORF">GCM10011609_86290</name>
</gene>
<name>A0ABQ2IU70_9PSEU</name>